<dbReference type="EnsemblMetazoa" id="CapteT218588">
    <property type="protein sequence ID" value="CapteP218588"/>
    <property type="gene ID" value="CapteG218588"/>
</dbReference>
<accession>R7TR60</accession>
<dbReference type="HOGENOM" id="CLU_2028887_0_0_1"/>
<dbReference type="AlphaFoldDB" id="R7TR60"/>
<evidence type="ECO:0000313" key="3">
    <source>
        <dbReference type="Proteomes" id="UP000014760"/>
    </source>
</evidence>
<dbReference type="EMBL" id="AMQN01011354">
    <property type="status" value="NOT_ANNOTATED_CDS"/>
    <property type="molecule type" value="Genomic_DNA"/>
</dbReference>
<organism evidence="1">
    <name type="scientific">Capitella teleta</name>
    <name type="common">Polychaete worm</name>
    <dbReference type="NCBI Taxonomy" id="283909"/>
    <lineage>
        <taxon>Eukaryota</taxon>
        <taxon>Metazoa</taxon>
        <taxon>Spiralia</taxon>
        <taxon>Lophotrochozoa</taxon>
        <taxon>Annelida</taxon>
        <taxon>Polychaeta</taxon>
        <taxon>Sedentaria</taxon>
        <taxon>Scolecida</taxon>
        <taxon>Capitellidae</taxon>
        <taxon>Capitella</taxon>
    </lineage>
</organism>
<keyword evidence="3" id="KW-1185">Reference proteome</keyword>
<evidence type="ECO:0000313" key="2">
    <source>
        <dbReference type="EnsemblMetazoa" id="CapteP218588"/>
    </source>
</evidence>
<dbReference type="Proteomes" id="UP000014760">
    <property type="component" value="Unassembled WGS sequence"/>
</dbReference>
<name>R7TR60_CAPTE</name>
<gene>
    <name evidence="1" type="ORF">CAPTEDRAFT_218588</name>
</gene>
<reference evidence="1 3" key="2">
    <citation type="journal article" date="2013" name="Nature">
        <title>Insights into bilaterian evolution from three spiralian genomes.</title>
        <authorList>
            <person name="Simakov O."/>
            <person name="Marletaz F."/>
            <person name="Cho S.J."/>
            <person name="Edsinger-Gonzales E."/>
            <person name="Havlak P."/>
            <person name="Hellsten U."/>
            <person name="Kuo D.H."/>
            <person name="Larsson T."/>
            <person name="Lv J."/>
            <person name="Arendt D."/>
            <person name="Savage R."/>
            <person name="Osoegawa K."/>
            <person name="de Jong P."/>
            <person name="Grimwood J."/>
            <person name="Chapman J.A."/>
            <person name="Shapiro H."/>
            <person name="Aerts A."/>
            <person name="Otillar R.P."/>
            <person name="Terry A.Y."/>
            <person name="Boore J.L."/>
            <person name="Grigoriev I.V."/>
            <person name="Lindberg D.R."/>
            <person name="Seaver E.C."/>
            <person name="Weisblat D.A."/>
            <person name="Putnam N.H."/>
            <person name="Rokhsar D.S."/>
        </authorList>
    </citation>
    <scope>NUCLEOTIDE SEQUENCE</scope>
    <source>
        <strain evidence="1 3">I ESC-2004</strain>
    </source>
</reference>
<protein>
    <submittedName>
        <fullName evidence="1 2">Uncharacterized protein</fullName>
    </submittedName>
</protein>
<proteinExistence type="predicted"/>
<dbReference type="EMBL" id="KB308842">
    <property type="protein sequence ID" value="ELT96383.1"/>
    <property type="molecule type" value="Genomic_DNA"/>
</dbReference>
<sequence>MAAPIRNLVLTLGSRKCHILPQIRRYSIKPPPSLEKIIRYGALKPDQDDVILPTLEQRLQASKSNVGAEELEAVDIGVKHEIPSSIKKEQLQRWRKKRQGSQMERDARLQKRELILIIIILK</sequence>
<reference evidence="3" key="1">
    <citation type="submission" date="2012-12" db="EMBL/GenBank/DDBJ databases">
        <authorList>
            <person name="Hellsten U."/>
            <person name="Grimwood J."/>
            <person name="Chapman J.A."/>
            <person name="Shapiro H."/>
            <person name="Aerts A."/>
            <person name="Otillar R.P."/>
            <person name="Terry A.Y."/>
            <person name="Boore J.L."/>
            <person name="Simakov O."/>
            <person name="Marletaz F."/>
            <person name="Cho S.-J."/>
            <person name="Edsinger-Gonzales E."/>
            <person name="Havlak P."/>
            <person name="Kuo D.-H."/>
            <person name="Larsson T."/>
            <person name="Lv J."/>
            <person name="Arendt D."/>
            <person name="Savage R."/>
            <person name="Osoegawa K."/>
            <person name="de Jong P."/>
            <person name="Lindberg D.R."/>
            <person name="Seaver E.C."/>
            <person name="Weisblat D.A."/>
            <person name="Putnam N.H."/>
            <person name="Grigoriev I.V."/>
            <person name="Rokhsar D.S."/>
        </authorList>
    </citation>
    <scope>NUCLEOTIDE SEQUENCE</scope>
    <source>
        <strain evidence="3">I ESC-2004</strain>
    </source>
</reference>
<evidence type="ECO:0000313" key="1">
    <source>
        <dbReference type="EMBL" id="ELT96383.1"/>
    </source>
</evidence>
<reference evidence="2" key="3">
    <citation type="submission" date="2015-06" db="UniProtKB">
        <authorList>
            <consortium name="EnsemblMetazoa"/>
        </authorList>
    </citation>
    <scope>IDENTIFICATION</scope>
</reference>